<name>A0ACC3SUF7_LIPKO</name>
<evidence type="ECO:0000313" key="1">
    <source>
        <dbReference type="EMBL" id="KAK9234996.1"/>
    </source>
</evidence>
<organism evidence="1 2">
    <name type="scientific">Lipomyces kononenkoae</name>
    <name type="common">Yeast</name>
    <dbReference type="NCBI Taxonomy" id="34357"/>
    <lineage>
        <taxon>Eukaryota</taxon>
        <taxon>Fungi</taxon>
        <taxon>Dikarya</taxon>
        <taxon>Ascomycota</taxon>
        <taxon>Saccharomycotina</taxon>
        <taxon>Lipomycetes</taxon>
        <taxon>Lipomycetales</taxon>
        <taxon>Lipomycetaceae</taxon>
        <taxon>Lipomyces</taxon>
    </lineage>
</organism>
<dbReference type="Proteomes" id="UP001433508">
    <property type="component" value="Unassembled WGS sequence"/>
</dbReference>
<gene>
    <name evidence="1" type="ORF">V1525DRAFT_21115</name>
</gene>
<protein>
    <submittedName>
        <fullName evidence="1">Uncharacterized protein</fullName>
    </submittedName>
</protein>
<proteinExistence type="predicted"/>
<keyword evidence="2" id="KW-1185">Reference proteome</keyword>
<dbReference type="EMBL" id="MU971437">
    <property type="protein sequence ID" value="KAK9234996.1"/>
    <property type="molecule type" value="Genomic_DNA"/>
</dbReference>
<accession>A0ACC3SUF7</accession>
<sequence>MRPIKNALLLKNIKYRLPHAQTSQSSEHAYNTIYIRRVRLSLQQFAERDCTPYNGPMSNINGFCIFGGPGGAGNAITIELSHLFVLAAQDYSSSIVEIAEECIIKDGPALWRDRERHLLNMQNS</sequence>
<reference evidence="2" key="1">
    <citation type="journal article" date="2024" name="Front. Bioeng. Biotechnol.">
        <title>Genome-scale model development and genomic sequencing of the oleaginous clade Lipomyces.</title>
        <authorList>
            <person name="Czajka J.J."/>
            <person name="Han Y."/>
            <person name="Kim J."/>
            <person name="Mondo S.J."/>
            <person name="Hofstad B.A."/>
            <person name="Robles A."/>
            <person name="Haridas S."/>
            <person name="Riley R."/>
            <person name="LaButti K."/>
            <person name="Pangilinan J."/>
            <person name="Andreopoulos W."/>
            <person name="Lipzen A."/>
            <person name="Yan J."/>
            <person name="Wang M."/>
            <person name="Ng V."/>
            <person name="Grigoriev I.V."/>
            <person name="Spatafora J.W."/>
            <person name="Magnuson J.K."/>
            <person name="Baker S.E."/>
            <person name="Pomraning K.R."/>
        </authorList>
    </citation>
    <scope>NUCLEOTIDE SEQUENCE [LARGE SCALE GENOMIC DNA]</scope>
    <source>
        <strain evidence="2">CBS 7786</strain>
    </source>
</reference>
<evidence type="ECO:0000313" key="2">
    <source>
        <dbReference type="Proteomes" id="UP001433508"/>
    </source>
</evidence>
<comment type="caution">
    <text evidence="1">The sequence shown here is derived from an EMBL/GenBank/DDBJ whole genome shotgun (WGS) entry which is preliminary data.</text>
</comment>